<dbReference type="PANTHER" id="PTHR30160">
    <property type="entry name" value="TETRAACYLDISACCHARIDE 4'-KINASE-RELATED"/>
    <property type="match status" value="1"/>
</dbReference>
<dbReference type="InterPro" id="IPR051199">
    <property type="entry name" value="LPS_LOS_Heptosyltrfase"/>
</dbReference>
<dbReference type="GO" id="GO:0005829">
    <property type="term" value="C:cytosol"/>
    <property type="evidence" value="ECO:0007669"/>
    <property type="project" value="TreeGrafter"/>
</dbReference>
<reference evidence="3 4" key="1">
    <citation type="submission" date="2018-05" db="EMBL/GenBank/DDBJ databases">
        <title>Genomic Encyclopedia of Archaeal and Bacterial Type Strains, Phase II (KMG-II): from individual species to whole genera.</title>
        <authorList>
            <person name="Goeker M."/>
        </authorList>
    </citation>
    <scope>NUCLEOTIDE SEQUENCE [LARGE SCALE GENOMIC DNA]</scope>
    <source>
        <strain evidence="3 4">DSM 19975</strain>
    </source>
</reference>
<dbReference type="GO" id="GO:0009244">
    <property type="term" value="P:lipopolysaccharide core region biosynthetic process"/>
    <property type="evidence" value="ECO:0007669"/>
    <property type="project" value="TreeGrafter"/>
</dbReference>
<dbReference type="AlphaFoldDB" id="A0A316HG51"/>
<gene>
    <name evidence="3" type="ORF">LX99_03025</name>
</gene>
<keyword evidence="2 3" id="KW-0808">Transferase</keyword>
<dbReference type="Gene3D" id="3.40.50.2000">
    <property type="entry name" value="Glycogen Phosphorylase B"/>
    <property type="match status" value="2"/>
</dbReference>
<proteinExistence type="predicted"/>
<sequence length="374" mass="41531">MSGWDNFKNILCIRPDNMGDLIMSGPALRKFKKGLNARITLLTSSMAAGITPFIPEIDEVIIFDLPWVKQANTERPDALFALVERLKKYHFDAAVIFTVYSQNPLPSAMIAYQAGISRVLAYCRENPYGLITDWVPDEEPFRYIDHQVDRDLKLVNHVCNVNVGKRLSLTVNETGWPEITEKLKQTGLDNGRPWLILHAGVSEIKRQFPEELWIETALQIISKGYQVLLTGSAGEKELVSRLQTQIGAGAFNAAGLFPIGQLITLISRASLLLSVNTGVTHISAAVGTPVVVLYAQTNPQHTPWMVPNTVIEFPVPDGLKSKNGVIRYVDDTIYANPAMMPEPAVITDHVIRLIRSSAVSGRQFHGTPHENQEL</sequence>
<comment type="caution">
    <text evidence="3">The sequence shown here is derived from an EMBL/GenBank/DDBJ whole genome shotgun (WGS) entry which is preliminary data.</text>
</comment>
<evidence type="ECO:0000313" key="3">
    <source>
        <dbReference type="EMBL" id="PWK77215.1"/>
    </source>
</evidence>
<evidence type="ECO:0000256" key="2">
    <source>
        <dbReference type="ARBA" id="ARBA00022679"/>
    </source>
</evidence>
<accession>A0A316HG51</accession>
<protein>
    <submittedName>
        <fullName evidence="3">ADP-heptose:LPS heptosyltransferase</fullName>
    </submittedName>
</protein>
<keyword evidence="1" id="KW-0328">Glycosyltransferase</keyword>
<dbReference type="SUPFAM" id="SSF53756">
    <property type="entry name" value="UDP-Glycosyltransferase/glycogen phosphorylase"/>
    <property type="match status" value="1"/>
</dbReference>
<dbReference type="Proteomes" id="UP000245678">
    <property type="component" value="Unassembled WGS sequence"/>
</dbReference>
<dbReference type="InterPro" id="IPR002201">
    <property type="entry name" value="Glyco_trans_9"/>
</dbReference>
<organism evidence="3 4">
    <name type="scientific">Mucilaginibacter oryzae</name>
    <dbReference type="NCBI Taxonomy" id="468058"/>
    <lineage>
        <taxon>Bacteria</taxon>
        <taxon>Pseudomonadati</taxon>
        <taxon>Bacteroidota</taxon>
        <taxon>Sphingobacteriia</taxon>
        <taxon>Sphingobacteriales</taxon>
        <taxon>Sphingobacteriaceae</taxon>
        <taxon>Mucilaginibacter</taxon>
    </lineage>
</organism>
<dbReference type="Pfam" id="PF01075">
    <property type="entry name" value="Glyco_transf_9"/>
    <property type="match status" value="1"/>
</dbReference>
<name>A0A316HG51_9SPHI</name>
<dbReference type="EMBL" id="QGHA01000005">
    <property type="protein sequence ID" value="PWK77215.1"/>
    <property type="molecule type" value="Genomic_DNA"/>
</dbReference>
<evidence type="ECO:0000313" key="4">
    <source>
        <dbReference type="Proteomes" id="UP000245678"/>
    </source>
</evidence>
<dbReference type="CDD" id="cd03789">
    <property type="entry name" value="GT9_LPS_heptosyltransferase"/>
    <property type="match status" value="1"/>
</dbReference>
<evidence type="ECO:0000256" key="1">
    <source>
        <dbReference type="ARBA" id="ARBA00022676"/>
    </source>
</evidence>
<keyword evidence="4" id="KW-1185">Reference proteome</keyword>
<dbReference type="GO" id="GO:0008713">
    <property type="term" value="F:ADP-heptose-lipopolysaccharide heptosyltransferase activity"/>
    <property type="evidence" value="ECO:0007669"/>
    <property type="project" value="TreeGrafter"/>
</dbReference>